<dbReference type="InterPro" id="IPR043502">
    <property type="entry name" value="DNA/RNA_pol_sf"/>
</dbReference>
<dbReference type="CDD" id="cd01647">
    <property type="entry name" value="RT_LTR"/>
    <property type="match status" value="1"/>
</dbReference>
<keyword evidence="3" id="KW-0540">Nuclease</keyword>
<name>A0AAV4BE19_9GAST</name>
<evidence type="ECO:0000256" key="1">
    <source>
        <dbReference type="ARBA" id="ARBA00022679"/>
    </source>
</evidence>
<dbReference type="Gene3D" id="3.10.10.10">
    <property type="entry name" value="HIV Type 1 Reverse Transcriptase, subunit A, domain 1"/>
    <property type="match status" value="1"/>
</dbReference>
<dbReference type="Proteomes" id="UP000735302">
    <property type="component" value="Unassembled WGS sequence"/>
</dbReference>
<sequence length="394" mass="44668">MLDLGVIEPSTSPYCSPVVLVKKKDGSVRFCIDFRKLNAATVLDATNIPNPEDLFVELKGSRMFTSCDLAKAYWQVPLDEASRPFTAIQTPMGLMQWVRMPFGLVTAPATFNRLMRLVFAVRADVFSYFDDAVLHSPQWDNHMMGLRNMLMSLRQHKLTANPAKLHIAYDTIDFLGHCITEGTVSPQPGKIHKILKLETPKTKKQIKSLVGLVSFYRAFIPSFSDLTASLTNLLKAVCPEKVVWNSQCETSFARIQEMLASYPILRLPDFTKEFVVRTDASDVGIVAVLLQAHNDKLMPCKYASRKLLPRKTRYSTIEREALSVIFAVSIFSRYLRMSHFILEVDHRPLLFLKQRKAKNARLTRWALALQEFSFTVRAIAGVTNHHADVMSRLG</sequence>
<feature type="domain" description="Reverse transcriptase" evidence="7">
    <location>
        <begin position="2"/>
        <end position="179"/>
    </location>
</feature>
<comment type="caution">
    <text evidence="8">The sequence shown here is derived from an EMBL/GenBank/DDBJ whole genome shotgun (WGS) entry which is preliminary data.</text>
</comment>
<keyword evidence="6" id="KW-0695">RNA-directed DNA polymerase</keyword>
<dbReference type="AlphaFoldDB" id="A0AAV4BE19"/>
<evidence type="ECO:0000256" key="5">
    <source>
        <dbReference type="ARBA" id="ARBA00022801"/>
    </source>
</evidence>
<evidence type="ECO:0000256" key="2">
    <source>
        <dbReference type="ARBA" id="ARBA00022695"/>
    </source>
</evidence>
<dbReference type="PROSITE" id="PS50878">
    <property type="entry name" value="RT_POL"/>
    <property type="match status" value="1"/>
</dbReference>
<dbReference type="GO" id="GO:0003964">
    <property type="term" value="F:RNA-directed DNA polymerase activity"/>
    <property type="evidence" value="ECO:0007669"/>
    <property type="project" value="UniProtKB-KW"/>
</dbReference>
<evidence type="ECO:0000256" key="6">
    <source>
        <dbReference type="ARBA" id="ARBA00022918"/>
    </source>
</evidence>
<organism evidence="8 9">
    <name type="scientific">Plakobranchus ocellatus</name>
    <dbReference type="NCBI Taxonomy" id="259542"/>
    <lineage>
        <taxon>Eukaryota</taxon>
        <taxon>Metazoa</taxon>
        <taxon>Spiralia</taxon>
        <taxon>Lophotrochozoa</taxon>
        <taxon>Mollusca</taxon>
        <taxon>Gastropoda</taxon>
        <taxon>Heterobranchia</taxon>
        <taxon>Euthyneura</taxon>
        <taxon>Panpulmonata</taxon>
        <taxon>Sacoglossa</taxon>
        <taxon>Placobranchoidea</taxon>
        <taxon>Plakobranchidae</taxon>
        <taxon>Plakobranchus</taxon>
    </lineage>
</organism>
<gene>
    <name evidence="8" type="ORF">PoB_004310900</name>
</gene>
<dbReference type="GO" id="GO:0004519">
    <property type="term" value="F:endonuclease activity"/>
    <property type="evidence" value="ECO:0007669"/>
    <property type="project" value="UniProtKB-KW"/>
</dbReference>
<evidence type="ECO:0000259" key="7">
    <source>
        <dbReference type="PROSITE" id="PS50878"/>
    </source>
</evidence>
<dbReference type="InterPro" id="IPR041373">
    <property type="entry name" value="RT_RNaseH"/>
</dbReference>
<accession>A0AAV4BE19</accession>
<keyword evidence="9" id="KW-1185">Reference proteome</keyword>
<dbReference type="InterPro" id="IPR043128">
    <property type="entry name" value="Rev_trsase/Diguanyl_cyclase"/>
</dbReference>
<dbReference type="GO" id="GO:0016787">
    <property type="term" value="F:hydrolase activity"/>
    <property type="evidence" value="ECO:0007669"/>
    <property type="project" value="UniProtKB-KW"/>
</dbReference>
<reference evidence="8 9" key="1">
    <citation type="journal article" date="2021" name="Elife">
        <title>Chloroplast acquisition without the gene transfer in kleptoplastic sea slugs, Plakobranchus ocellatus.</title>
        <authorList>
            <person name="Maeda T."/>
            <person name="Takahashi S."/>
            <person name="Yoshida T."/>
            <person name="Shimamura S."/>
            <person name="Takaki Y."/>
            <person name="Nagai Y."/>
            <person name="Toyoda A."/>
            <person name="Suzuki Y."/>
            <person name="Arimoto A."/>
            <person name="Ishii H."/>
            <person name="Satoh N."/>
            <person name="Nishiyama T."/>
            <person name="Hasebe M."/>
            <person name="Maruyama T."/>
            <person name="Minagawa J."/>
            <person name="Obokata J."/>
            <person name="Shigenobu S."/>
        </authorList>
    </citation>
    <scope>NUCLEOTIDE SEQUENCE [LARGE SCALE GENOMIC DNA]</scope>
</reference>
<dbReference type="Pfam" id="PF17917">
    <property type="entry name" value="RT_RNaseH"/>
    <property type="match status" value="1"/>
</dbReference>
<protein>
    <submittedName>
        <fullName evidence="8">Polyprotein</fullName>
    </submittedName>
</protein>
<dbReference type="InterPro" id="IPR050951">
    <property type="entry name" value="Retrovirus_Pol_polyprotein"/>
</dbReference>
<dbReference type="InterPro" id="IPR000477">
    <property type="entry name" value="RT_dom"/>
</dbReference>
<proteinExistence type="predicted"/>
<dbReference type="FunFam" id="3.30.70.270:FF:000020">
    <property type="entry name" value="Transposon Tf2-6 polyprotein-like Protein"/>
    <property type="match status" value="1"/>
</dbReference>
<keyword evidence="5" id="KW-0378">Hydrolase</keyword>
<evidence type="ECO:0000313" key="8">
    <source>
        <dbReference type="EMBL" id="GFO16604.1"/>
    </source>
</evidence>
<keyword evidence="1" id="KW-0808">Transferase</keyword>
<dbReference type="FunFam" id="3.10.20.370:FF:000001">
    <property type="entry name" value="Retrovirus-related Pol polyprotein from transposon 17.6-like protein"/>
    <property type="match status" value="1"/>
</dbReference>
<dbReference type="PANTHER" id="PTHR37984">
    <property type="entry name" value="PROTEIN CBG26694"/>
    <property type="match status" value="1"/>
</dbReference>
<evidence type="ECO:0000313" key="9">
    <source>
        <dbReference type="Proteomes" id="UP000735302"/>
    </source>
</evidence>
<dbReference type="SUPFAM" id="SSF56672">
    <property type="entry name" value="DNA/RNA polymerases"/>
    <property type="match status" value="1"/>
</dbReference>
<dbReference type="Pfam" id="PF00078">
    <property type="entry name" value="RVT_1"/>
    <property type="match status" value="1"/>
</dbReference>
<evidence type="ECO:0000256" key="3">
    <source>
        <dbReference type="ARBA" id="ARBA00022722"/>
    </source>
</evidence>
<keyword evidence="4" id="KW-0255">Endonuclease</keyword>
<keyword evidence="2" id="KW-0548">Nucleotidyltransferase</keyword>
<dbReference type="PANTHER" id="PTHR37984:SF5">
    <property type="entry name" value="PROTEIN NYNRIN-LIKE"/>
    <property type="match status" value="1"/>
</dbReference>
<dbReference type="EMBL" id="BLXT01004673">
    <property type="protein sequence ID" value="GFO16604.1"/>
    <property type="molecule type" value="Genomic_DNA"/>
</dbReference>
<dbReference type="Gene3D" id="3.30.70.270">
    <property type="match status" value="2"/>
</dbReference>
<dbReference type="CDD" id="cd09274">
    <property type="entry name" value="RNase_HI_RT_Ty3"/>
    <property type="match status" value="1"/>
</dbReference>
<evidence type="ECO:0000256" key="4">
    <source>
        <dbReference type="ARBA" id="ARBA00022759"/>
    </source>
</evidence>